<sequence>MKDSYDECIIPLGNSAMEREKYLNFKGAIRTGKILEDIDVFAVWLCYKHVLLHTQKPGQSAPLSIVTALVDKISLSGHTIYPDEDIKMSGHVSWVGKTSLETSMQLEQMESGEWRKLLHAYFVMVARHPDNQESAFVNPLILDSPQEEAIFRQGEANKTRRQKWSHQSLLRSAPSEQEREVLHNLFLETLDPKAHTFKVRVLPPCSLWMENAKLKNVIICHPQERNLYNKMFGGFLMRQAYELAWTLAYVHSKTRPVIVNVDDIWFRQPVEIGSLLYLHAQIVYVKDRDMQVRVHASVKDPEKGKEETTNTFHFTFTSRGDDLLPRIIPRSYHEAMLYLDGKRHYESALKTAELNSL</sequence>
<dbReference type="InterPro" id="IPR033120">
    <property type="entry name" value="HOTDOG_ACOT"/>
</dbReference>
<feature type="domain" description="HotDog ACOT-type" evidence="5">
    <location>
        <begin position="6"/>
        <end position="130"/>
    </location>
</feature>
<evidence type="ECO:0000256" key="2">
    <source>
        <dbReference type="ARBA" id="ARBA00022737"/>
    </source>
</evidence>
<dbReference type="CDD" id="cd03442">
    <property type="entry name" value="BFIT_BACH"/>
    <property type="match status" value="2"/>
</dbReference>
<dbReference type="PANTHER" id="PTHR12655:SF0">
    <property type="entry name" value="ACYL-COENZYME A THIOESTERASE 9, MITOCHONDRIAL"/>
    <property type="match status" value="1"/>
</dbReference>
<dbReference type="InterPro" id="IPR029069">
    <property type="entry name" value="HotDog_dom_sf"/>
</dbReference>
<evidence type="ECO:0000313" key="6">
    <source>
        <dbReference type="Proteomes" id="UP000694941"/>
    </source>
</evidence>
<protein>
    <submittedName>
        <fullName evidence="7">Acyl-coenzyme A thioesterase 9, mitochondrial-like isoform X2</fullName>
    </submittedName>
</protein>
<name>A0ABM1T727_LIMPO</name>
<dbReference type="Proteomes" id="UP000694941">
    <property type="component" value="Unplaced"/>
</dbReference>
<dbReference type="RefSeq" id="XP_022251683.1">
    <property type="nucleotide sequence ID" value="XM_022395975.1"/>
</dbReference>
<dbReference type="PANTHER" id="PTHR12655">
    <property type="entry name" value="ACYL-COA THIOESTERASE"/>
    <property type="match status" value="1"/>
</dbReference>
<keyword evidence="4" id="KW-0809">Transit peptide</keyword>
<dbReference type="InterPro" id="IPR006683">
    <property type="entry name" value="Thioestr_dom"/>
</dbReference>
<dbReference type="PROSITE" id="PS51770">
    <property type="entry name" value="HOTDOG_ACOT"/>
    <property type="match status" value="2"/>
</dbReference>
<evidence type="ECO:0000313" key="7">
    <source>
        <dbReference type="RefSeq" id="XP_022251683.1"/>
    </source>
</evidence>
<keyword evidence="2" id="KW-0677">Repeat</keyword>
<feature type="domain" description="HotDog ACOT-type" evidence="5">
    <location>
        <begin position="210"/>
        <end position="322"/>
    </location>
</feature>
<dbReference type="GeneID" id="106467783"/>
<gene>
    <name evidence="7" type="primary">LOC106467783</name>
</gene>
<evidence type="ECO:0000256" key="3">
    <source>
        <dbReference type="ARBA" id="ARBA00022801"/>
    </source>
</evidence>
<evidence type="ECO:0000259" key="5">
    <source>
        <dbReference type="PROSITE" id="PS51770"/>
    </source>
</evidence>
<organism evidence="6 7">
    <name type="scientific">Limulus polyphemus</name>
    <name type="common">Atlantic horseshoe crab</name>
    <dbReference type="NCBI Taxonomy" id="6850"/>
    <lineage>
        <taxon>Eukaryota</taxon>
        <taxon>Metazoa</taxon>
        <taxon>Ecdysozoa</taxon>
        <taxon>Arthropoda</taxon>
        <taxon>Chelicerata</taxon>
        <taxon>Merostomata</taxon>
        <taxon>Xiphosura</taxon>
        <taxon>Limulidae</taxon>
        <taxon>Limulus</taxon>
    </lineage>
</organism>
<accession>A0ABM1T727</accession>
<evidence type="ECO:0000256" key="1">
    <source>
        <dbReference type="ARBA" id="ARBA00010458"/>
    </source>
</evidence>
<comment type="similarity">
    <text evidence="1">Belongs to the acyl coenzyme A hydrolase family.</text>
</comment>
<dbReference type="Gene3D" id="3.10.129.10">
    <property type="entry name" value="Hotdog Thioesterase"/>
    <property type="match status" value="2"/>
</dbReference>
<keyword evidence="3" id="KW-0378">Hydrolase</keyword>
<dbReference type="Pfam" id="PF03061">
    <property type="entry name" value="4HBT"/>
    <property type="match status" value="1"/>
</dbReference>
<dbReference type="SUPFAM" id="SSF54637">
    <property type="entry name" value="Thioesterase/thiol ester dehydrase-isomerase"/>
    <property type="match status" value="2"/>
</dbReference>
<evidence type="ECO:0000256" key="4">
    <source>
        <dbReference type="ARBA" id="ARBA00022946"/>
    </source>
</evidence>
<keyword evidence="6" id="KW-1185">Reference proteome</keyword>
<proteinExistence type="inferred from homology"/>
<reference evidence="7" key="1">
    <citation type="submission" date="2025-08" db="UniProtKB">
        <authorList>
            <consortium name="RefSeq"/>
        </authorList>
    </citation>
    <scope>IDENTIFICATION</scope>
    <source>
        <tissue evidence="7">Muscle</tissue>
    </source>
</reference>